<name>A0A8S1TF78_9CILI</name>
<dbReference type="EMBL" id="CAJJDO010000019">
    <property type="protein sequence ID" value="CAD8149592.1"/>
    <property type="molecule type" value="Genomic_DNA"/>
</dbReference>
<dbReference type="OrthoDB" id="301221at2759"/>
<dbReference type="Proteomes" id="UP000689195">
    <property type="component" value="Unassembled WGS sequence"/>
</dbReference>
<comment type="caution">
    <text evidence="1">The sequence shown here is derived from an EMBL/GenBank/DDBJ whole genome shotgun (WGS) entry which is preliminary data.</text>
</comment>
<organism evidence="1 2">
    <name type="scientific">Paramecium pentaurelia</name>
    <dbReference type="NCBI Taxonomy" id="43138"/>
    <lineage>
        <taxon>Eukaryota</taxon>
        <taxon>Sar</taxon>
        <taxon>Alveolata</taxon>
        <taxon>Ciliophora</taxon>
        <taxon>Intramacronucleata</taxon>
        <taxon>Oligohymenophorea</taxon>
        <taxon>Peniculida</taxon>
        <taxon>Parameciidae</taxon>
        <taxon>Paramecium</taxon>
    </lineage>
</organism>
<protein>
    <submittedName>
        <fullName evidence="1">Uncharacterized protein</fullName>
    </submittedName>
</protein>
<evidence type="ECO:0000313" key="2">
    <source>
        <dbReference type="Proteomes" id="UP000689195"/>
    </source>
</evidence>
<accession>A0A8S1TF78</accession>
<keyword evidence="2" id="KW-1185">Reference proteome</keyword>
<sequence length="271" mass="31543">MQINYYFNILQQNSQIFQGAQIQTQKKKIQLQQLSMPGRQCLPKRNKKYQKLTNEERCFIMNMKQQGMGCQEISKRLNKNLKTVQSVQSSERKSEYKSLKAAITQYGLDQLLQITSIQSMNDRKLKKLATKIIKNVMPPKNKTKFAHLIPAQKTDSNKRRIIDQIVNNILDNIQKILIIRNMTSLLEPNNSSQGDTMCLDNSEFSKFSSNIIHDESEALDNQYNEGIPNNEYYSDNVPEIFQQFEGQSINFLNRSVFEKTIEESSDCYFDL</sequence>
<proteinExistence type="predicted"/>
<gene>
    <name evidence="1" type="ORF">PPENT_87.1.T0190186</name>
</gene>
<evidence type="ECO:0000313" key="1">
    <source>
        <dbReference type="EMBL" id="CAD8149592.1"/>
    </source>
</evidence>
<reference evidence="1" key="1">
    <citation type="submission" date="2021-01" db="EMBL/GenBank/DDBJ databases">
        <authorList>
            <consortium name="Genoscope - CEA"/>
            <person name="William W."/>
        </authorList>
    </citation>
    <scope>NUCLEOTIDE SEQUENCE</scope>
</reference>
<dbReference type="AlphaFoldDB" id="A0A8S1TF78"/>